<evidence type="ECO:0000313" key="3">
    <source>
        <dbReference type="Proteomes" id="UP001283361"/>
    </source>
</evidence>
<comment type="caution">
    <text evidence="2">The sequence shown here is derived from an EMBL/GenBank/DDBJ whole genome shotgun (WGS) entry which is preliminary data.</text>
</comment>
<organism evidence="2 3">
    <name type="scientific">Elysia crispata</name>
    <name type="common">lettuce slug</name>
    <dbReference type="NCBI Taxonomy" id="231223"/>
    <lineage>
        <taxon>Eukaryota</taxon>
        <taxon>Metazoa</taxon>
        <taxon>Spiralia</taxon>
        <taxon>Lophotrochozoa</taxon>
        <taxon>Mollusca</taxon>
        <taxon>Gastropoda</taxon>
        <taxon>Heterobranchia</taxon>
        <taxon>Euthyneura</taxon>
        <taxon>Panpulmonata</taxon>
        <taxon>Sacoglossa</taxon>
        <taxon>Placobranchoidea</taxon>
        <taxon>Plakobranchidae</taxon>
        <taxon>Elysia</taxon>
    </lineage>
</organism>
<keyword evidence="3" id="KW-1185">Reference proteome</keyword>
<protein>
    <submittedName>
        <fullName evidence="2">Uncharacterized protein</fullName>
    </submittedName>
</protein>
<sequence>MLNSISASSEQRTSAQEEFSCEWSTTPCETSSDAHRAQRTEQTRTVRVRVWWEASPRPGARMDSGGEIINLESERIDLRFYRRRIIYEPFRVCYY</sequence>
<dbReference type="AlphaFoldDB" id="A0AAE1A4G6"/>
<evidence type="ECO:0000313" key="2">
    <source>
        <dbReference type="EMBL" id="KAK3780147.1"/>
    </source>
</evidence>
<dbReference type="EMBL" id="JAWDGP010002758">
    <property type="protein sequence ID" value="KAK3780147.1"/>
    <property type="molecule type" value="Genomic_DNA"/>
</dbReference>
<dbReference type="Proteomes" id="UP001283361">
    <property type="component" value="Unassembled WGS sequence"/>
</dbReference>
<reference evidence="2" key="1">
    <citation type="journal article" date="2023" name="G3 (Bethesda)">
        <title>A reference genome for the long-term kleptoplast-retaining sea slug Elysia crispata morphotype clarki.</title>
        <authorList>
            <person name="Eastman K.E."/>
            <person name="Pendleton A.L."/>
            <person name="Shaikh M.A."/>
            <person name="Suttiyut T."/>
            <person name="Ogas R."/>
            <person name="Tomko P."/>
            <person name="Gavelis G."/>
            <person name="Widhalm J.R."/>
            <person name="Wisecaver J.H."/>
        </authorList>
    </citation>
    <scope>NUCLEOTIDE SEQUENCE</scope>
    <source>
        <strain evidence="2">ECLA1</strain>
    </source>
</reference>
<proteinExistence type="predicted"/>
<gene>
    <name evidence="2" type="ORF">RRG08_051625</name>
</gene>
<feature type="region of interest" description="Disordered" evidence="1">
    <location>
        <begin position="1"/>
        <end position="20"/>
    </location>
</feature>
<accession>A0AAE1A4G6</accession>
<evidence type="ECO:0000256" key="1">
    <source>
        <dbReference type="SAM" id="MobiDB-lite"/>
    </source>
</evidence>
<name>A0AAE1A4G6_9GAST</name>